<evidence type="ECO:0000313" key="8">
    <source>
        <dbReference type="EMBL" id="MFC7138495.1"/>
    </source>
</evidence>
<dbReference type="GO" id="GO:0046872">
    <property type="term" value="F:metal ion binding"/>
    <property type="evidence" value="ECO:0007669"/>
    <property type="project" value="UniProtKB-KW"/>
</dbReference>
<proteinExistence type="inferred from homology"/>
<dbReference type="Proteomes" id="UP001596432">
    <property type="component" value="Unassembled WGS sequence"/>
</dbReference>
<evidence type="ECO:0000313" key="9">
    <source>
        <dbReference type="Proteomes" id="UP001596432"/>
    </source>
</evidence>
<dbReference type="PANTHER" id="PTHR46696:SF1">
    <property type="entry name" value="CYTOCHROME P450 YJIB-RELATED"/>
    <property type="match status" value="1"/>
</dbReference>
<keyword evidence="5 7" id="KW-0408">Iron</keyword>
<dbReference type="AlphaFoldDB" id="A0ABD5XTP2"/>
<dbReference type="InterPro" id="IPR001128">
    <property type="entry name" value="Cyt_P450"/>
</dbReference>
<dbReference type="GO" id="GO:0004497">
    <property type="term" value="F:monooxygenase activity"/>
    <property type="evidence" value="ECO:0007669"/>
    <property type="project" value="UniProtKB-KW"/>
</dbReference>
<keyword evidence="3 7" id="KW-0479">Metal-binding</keyword>
<dbReference type="PROSITE" id="PS00086">
    <property type="entry name" value="CYTOCHROME_P450"/>
    <property type="match status" value="1"/>
</dbReference>
<organism evidence="8 9">
    <name type="scientific">Halosimplex aquaticum</name>
    <dbReference type="NCBI Taxonomy" id="3026162"/>
    <lineage>
        <taxon>Archaea</taxon>
        <taxon>Methanobacteriati</taxon>
        <taxon>Methanobacteriota</taxon>
        <taxon>Stenosarchaea group</taxon>
        <taxon>Halobacteria</taxon>
        <taxon>Halobacteriales</taxon>
        <taxon>Haloarculaceae</taxon>
        <taxon>Halosimplex</taxon>
    </lineage>
</organism>
<evidence type="ECO:0000256" key="7">
    <source>
        <dbReference type="RuleBase" id="RU000461"/>
    </source>
</evidence>
<evidence type="ECO:0000256" key="3">
    <source>
        <dbReference type="ARBA" id="ARBA00022723"/>
    </source>
</evidence>
<evidence type="ECO:0000256" key="5">
    <source>
        <dbReference type="ARBA" id="ARBA00023004"/>
    </source>
</evidence>
<reference evidence="8 9" key="1">
    <citation type="journal article" date="2019" name="Int. J. Syst. Evol. Microbiol.">
        <title>The Global Catalogue of Microorganisms (GCM) 10K type strain sequencing project: providing services to taxonomists for standard genome sequencing and annotation.</title>
        <authorList>
            <consortium name="The Broad Institute Genomics Platform"/>
            <consortium name="The Broad Institute Genome Sequencing Center for Infectious Disease"/>
            <person name="Wu L."/>
            <person name="Ma J."/>
        </authorList>
    </citation>
    <scope>NUCLEOTIDE SEQUENCE [LARGE SCALE GENOMIC DNA]</scope>
    <source>
        <strain evidence="8 9">XZYJT29</strain>
    </source>
</reference>
<dbReference type="InterPro" id="IPR002397">
    <property type="entry name" value="Cyt_P450_B"/>
</dbReference>
<dbReference type="Gene3D" id="1.10.630.10">
    <property type="entry name" value="Cytochrome P450"/>
    <property type="match status" value="1"/>
</dbReference>
<dbReference type="PANTHER" id="PTHR46696">
    <property type="entry name" value="P450, PUTATIVE (EUROFUNG)-RELATED"/>
    <property type="match status" value="1"/>
</dbReference>
<keyword evidence="9" id="KW-1185">Reference proteome</keyword>
<name>A0ABD5XTP2_9EURY</name>
<evidence type="ECO:0000256" key="1">
    <source>
        <dbReference type="ARBA" id="ARBA00010617"/>
    </source>
</evidence>
<sequence>MSSANPQGIQAFPDALTDPDAWLEPFDWYREMRTDAPVRYDPSRNAWDVFRYEDVKRVISDNETFSVNPRIAADFEPADEAGQDMILDTMLFQDPPRHDELRDVVDEAFRARAVAEREPRLRELVDTLLDEAIAANDGEFDLVDELAYPFPVIVIADILGVPADDRAQFREWSDSLVAATSGESGDAIAEQQQESLQEMGMYFLSLIQDRREDPQDDLISRIATAELSDGTPLPQQEALGMCMLLLIAGNITTTNLITNAVRCFENNDLFDELAGDEDAIGTAIEEVLRYRAPVQAMTRIARTDVTLGEESIDEGDRLVAWLGSANRDEQKFDESDQFIVDREPTEHLGFGHGTHYCLGAPLARLEARVALSALLSRFDGLAVAETDLSPTRSSFVYGVESLPLQYSGTNDLT</sequence>
<keyword evidence="6 7" id="KW-0503">Monooxygenase</keyword>
<gene>
    <name evidence="8" type="ORF">ACFQMA_01435</name>
</gene>
<dbReference type="InterPro" id="IPR017972">
    <property type="entry name" value="Cyt_P450_CS"/>
</dbReference>
<dbReference type="PRINTS" id="PR00359">
    <property type="entry name" value="BP450"/>
</dbReference>
<dbReference type="Pfam" id="PF00067">
    <property type="entry name" value="p450"/>
    <property type="match status" value="1"/>
</dbReference>
<evidence type="ECO:0000256" key="6">
    <source>
        <dbReference type="ARBA" id="ARBA00023033"/>
    </source>
</evidence>
<comment type="caution">
    <text evidence="8">The sequence shown here is derived from an EMBL/GenBank/DDBJ whole genome shotgun (WGS) entry which is preliminary data.</text>
</comment>
<dbReference type="EMBL" id="JBHTAS010000001">
    <property type="protein sequence ID" value="MFC7138495.1"/>
    <property type="molecule type" value="Genomic_DNA"/>
</dbReference>
<keyword evidence="2 7" id="KW-0349">Heme</keyword>
<dbReference type="GeneID" id="78818736"/>
<comment type="similarity">
    <text evidence="1 7">Belongs to the cytochrome P450 family.</text>
</comment>
<evidence type="ECO:0000256" key="2">
    <source>
        <dbReference type="ARBA" id="ARBA00022617"/>
    </source>
</evidence>
<protein>
    <submittedName>
        <fullName evidence="8">Cytochrome P450</fullName>
    </submittedName>
</protein>
<accession>A0ABD5XTP2</accession>
<evidence type="ECO:0000256" key="4">
    <source>
        <dbReference type="ARBA" id="ARBA00023002"/>
    </source>
</evidence>
<dbReference type="InterPro" id="IPR036396">
    <property type="entry name" value="Cyt_P450_sf"/>
</dbReference>
<dbReference type="RefSeq" id="WP_274324119.1">
    <property type="nucleotide sequence ID" value="NZ_CP118158.1"/>
</dbReference>
<keyword evidence="4 7" id="KW-0560">Oxidoreductase</keyword>
<dbReference type="SUPFAM" id="SSF48264">
    <property type="entry name" value="Cytochrome P450"/>
    <property type="match status" value="1"/>
</dbReference>
<dbReference type="FunFam" id="1.10.630.10:FF:000018">
    <property type="entry name" value="Cytochrome P450 monooxygenase"/>
    <property type="match status" value="1"/>
</dbReference>
<dbReference type="CDD" id="cd11032">
    <property type="entry name" value="P450_EryK-like"/>
    <property type="match status" value="1"/>
</dbReference>